<reference evidence="1" key="2">
    <citation type="journal article" date="2015" name="Data Brief">
        <title>Shoot transcriptome of the giant reed, Arundo donax.</title>
        <authorList>
            <person name="Barrero R.A."/>
            <person name="Guerrero F.D."/>
            <person name="Moolhuijzen P."/>
            <person name="Goolsby J.A."/>
            <person name="Tidwell J."/>
            <person name="Bellgard S.E."/>
            <person name="Bellgard M.I."/>
        </authorList>
    </citation>
    <scope>NUCLEOTIDE SEQUENCE</scope>
    <source>
        <tissue evidence="1">Shoot tissue taken approximately 20 cm above the soil surface</tissue>
    </source>
</reference>
<organism evidence="1">
    <name type="scientific">Arundo donax</name>
    <name type="common">Giant reed</name>
    <name type="synonym">Donax arundinaceus</name>
    <dbReference type="NCBI Taxonomy" id="35708"/>
    <lineage>
        <taxon>Eukaryota</taxon>
        <taxon>Viridiplantae</taxon>
        <taxon>Streptophyta</taxon>
        <taxon>Embryophyta</taxon>
        <taxon>Tracheophyta</taxon>
        <taxon>Spermatophyta</taxon>
        <taxon>Magnoliopsida</taxon>
        <taxon>Liliopsida</taxon>
        <taxon>Poales</taxon>
        <taxon>Poaceae</taxon>
        <taxon>PACMAD clade</taxon>
        <taxon>Arundinoideae</taxon>
        <taxon>Arundineae</taxon>
        <taxon>Arundo</taxon>
    </lineage>
</organism>
<protein>
    <submittedName>
        <fullName evidence="1">Uncharacterized protein</fullName>
    </submittedName>
</protein>
<proteinExistence type="predicted"/>
<evidence type="ECO:0000313" key="1">
    <source>
        <dbReference type="EMBL" id="JAD35774.1"/>
    </source>
</evidence>
<sequence length="32" mass="3314">MEKRRIPIGSAPVVRLSAGAASAGWVGVSYVK</sequence>
<name>A0A0A8Z8M5_ARUDO</name>
<reference evidence="1" key="1">
    <citation type="submission" date="2014-09" db="EMBL/GenBank/DDBJ databases">
        <authorList>
            <person name="Magalhaes I.L.F."/>
            <person name="Oliveira U."/>
            <person name="Santos F.R."/>
            <person name="Vidigal T.H.D.A."/>
            <person name="Brescovit A.D."/>
            <person name="Santos A.J."/>
        </authorList>
    </citation>
    <scope>NUCLEOTIDE SEQUENCE</scope>
    <source>
        <tissue evidence="1">Shoot tissue taken approximately 20 cm above the soil surface</tissue>
    </source>
</reference>
<accession>A0A0A8Z8M5</accession>
<dbReference type="AlphaFoldDB" id="A0A0A8Z8M5"/>
<dbReference type="EMBL" id="GBRH01262121">
    <property type="protein sequence ID" value="JAD35774.1"/>
    <property type="molecule type" value="Transcribed_RNA"/>
</dbReference>